<dbReference type="CDD" id="cd08493">
    <property type="entry name" value="PBP2_DppA_like"/>
    <property type="match status" value="1"/>
</dbReference>
<protein>
    <submittedName>
        <fullName evidence="5">Peptide/nickel transport system substrate-binding protein</fullName>
    </submittedName>
</protein>
<dbReference type="GO" id="GO:0042597">
    <property type="term" value="C:periplasmic space"/>
    <property type="evidence" value="ECO:0007669"/>
    <property type="project" value="UniProtKB-ARBA"/>
</dbReference>
<dbReference type="InterPro" id="IPR000914">
    <property type="entry name" value="SBP_5_dom"/>
</dbReference>
<accession>A0A841KL97</accession>
<keyword evidence="6" id="KW-1185">Reference proteome</keyword>
<dbReference type="PANTHER" id="PTHR30290">
    <property type="entry name" value="PERIPLASMIC BINDING COMPONENT OF ABC TRANSPORTER"/>
    <property type="match status" value="1"/>
</dbReference>
<evidence type="ECO:0000256" key="2">
    <source>
        <dbReference type="ARBA" id="ARBA00022448"/>
    </source>
</evidence>
<organism evidence="5 6">
    <name type="scientific">Anaerosolibacter carboniphilus</name>
    <dbReference type="NCBI Taxonomy" id="1417629"/>
    <lineage>
        <taxon>Bacteria</taxon>
        <taxon>Bacillati</taxon>
        <taxon>Bacillota</taxon>
        <taxon>Clostridia</taxon>
        <taxon>Peptostreptococcales</taxon>
        <taxon>Thermotaleaceae</taxon>
        <taxon>Anaerosolibacter</taxon>
    </lineage>
</organism>
<dbReference type="InterPro" id="IPR030678">
    <property type="entry name" value="Peptide/Ni-bd"/>
</dbReference>
<dbReference type="Gene3D" id="3.40.190.10">
    <property type="entry name" value="Periplasmic binding protein-like II"/>
    <property type="match status" value="1"/>
</dbReference>
<dbReference type="Gene3D" id="3.90.76.10">
    <property type="entry name" value="Dipeptide-binding Protein, Domain 1"/>
    <property type="match status" value="1"/>
</dbReference>
<comment type="caution">
    <text evidence="5">The sequence shown here is derived from an EMBL/GenBank/DDBJ whole genome shotgun (WGS) entry which is preliminary data.</text>
</comment>
<gene>
    <name evidence="5" type="ORF">HNQ80_000252</name>
</gene>
<dbReference type="PIRSF" id="PIRSF002741">
    <property type="entry name" value="MppA"/>
    <property type="match status" value="1"/>
</dbReference>
<dbReference type="InterPro" id="IPR039424">
    <property type="entry name" value="SBP_5"/>
</dbReference>
<evidence type="ECO:0000259" key="4">
    <source>
        <dbReference type="Pfam" id="PF00496"/>
    </source>
</evidence>
<dbReference type="GO" id="GO:0015833">
    <property type="term" value="P:peptide transport"/>
    <property type="evidence" value="ECO:0007669"/>
    <property type="project" value="TreeGrafter"/>
</dbReference>
<keyword evidence="2" id="KW-0813">Transport</keyword>
<name>A0A841KL97_9FIRM</name>
<dbReference type="GO" id="GO:0043190">
    <property type="term" value="C:ATP-binding cassette (ABC) transporter complex"/>
    <property type="evidence" value="ECO:0007669"/>
    <property type="project" value="InterPro"/>
</dbReference>
<dbReference type="PANTHER" id="PTHR30290:SF9">
    <property type="entry name" value="OLIGOPEPTIDE-BINDING PROTEIN APPA"/>
    <property type="match status" value="1"/>
</dbReference>
<dbReference type="AlphaFoldDB" id="A0A841KL97"/>
<dbReference type="EMBL" id="JACHEN010000001">
    <property type="protein sequence ID" value="MBB6214183.1"/>
    <property type="molecule type" value="Genomic_DNA"/>
</dbReference>
<dbReference type="GO" id="GO:1904680">
    <property type="term" value="F:peptide transmembrane transporter activity"/>
    <property type="evidence" value="ECO:0007669"/>
    <property type="project" value="TreeGrafter"/>
</dbReference>
<evidence type="ECO:0000256" key="1">
    <source>
        <dbReference type="ARBA" id="ARBA00005695"/>
    </source>
</evidence>
<dbReference type="Gene3D" id="3.10.105.10">
    <property type="entry name" value="Dipeptide-binding Protein, Domain 3"/>
    <property type="match status" value="1"/>
</dbReference>
<feature type="domain" description="Solute-binding protein family 5" evidence="4">
    <location>
        <begin position="89"/>
        <end position="457"/>
    </location>
</feature>
<dbReference type="SUPFAM" id="SSF53850">
    <property type="entry name" value="Periplasmic binding protein-like II"/>
    <property type="match status" value="1"/>
</dbReference>
<evidence type="ECO:0000256" key="3">
    <source>
        <dbReference type="ARBA" id="ARBA00022729"/>
    </source>
</evidence>
<proteinExistence type="inferred from homology"/>
<comment type="similarity">
    <text evidence="1">Belongs to the bacterial solute-binding protein 5 family.</text>
</comment>
<dbReference type="Pfam" id="PF00496">
    <property type="entry name" value="SBP_bac_5"/>
    <property type="match status" value="1"/>
</dbReference>
<dbReference type="RefSeq" id="WP_184307347.1">
    <property type="nucleotide sequence ID" value="NZ_JACHEN010000001.1"/>
</dbReference>
<dbReference type="Proteomes" id="UP000579281">
    <property type="component" value="Unassembled WGS sequence"/>
</dbReference>
<evidence type="ECO:0000313" key="6">
    <source>
        <dbReference type="Proteomes" id="UP000579281"/>
    </source>
</evidence>
<evidence type="ECO:0000313" key="5">
    <source>
        <dbReference type="EMBL" id="MBB6214183.1"/>
    </source>
</evidence>
<keyword evidence="3" id="KW-0732">Signal</keyword>
<reference evidence="5 6" key="1">
    <citation type="submission" date="2020-08" db="EMBL/GenBank/DDBJ databases">
        <title>Genomic Encyclopedia of Type Strains, Phase IV (KMG-IV): sequencing the most valuable type-strain genomes for metagenomic binning, comparative biology and taxonomic classification.</title>
        <authorList>
            <person name="Goeker M."/>
        </authorList>
    </citation>
    <scope>NUCLEOTIDE SEQUENCE [LARGE SCALE GENOMIC DNA]</scope>
    <source>
        <strain evidence="5 6">DSM 103526</strain>
    </source>
</reference>
<sequence>MKERYKIAILLFIFIFLFTVALEYHREISSIYNNFISVFHHSNTEKRLIVGRASDSISLDPGNTTDMDSVKVTVNIFETLVKYEKEGKEIVPGLATSWQSSEDGLTWVFRLRQGVRFQDGTVFDAHAVVFNFQRWMDNNNPYHDGSFNYWNYVFGGFPGFAKSVNALSDYSVEIRLNKPYAPFLNTLAMPVFGIGSPEAIRKYGNEVYKHPVGTGPFSFKSWEPNKSIFLIRNDIYWGTPAKVDEVEFKVIPSNEDRFEQLKEGTIHIADNLGPDDVVAIEDDQNLQLLLRPGFNVGYIAINNGKSPFDNKDVRTAISLAINKEEMIKEVFANLAKPAKTLIPPLLWGYNESIEPSEYNPEKSMQLLAKVGYPRGFKITLWVMNSPRNYFPKPFQTAEYIKESLRKVNIEVIIQTFDWDEYLNRIQRGEHEMALIGWTGDNIDPDNFLNTLLSSENAKTGYAGNYSFYKNDEVDLLLTQARQATDMVFRKHLYRRLLQIVNSDMPSVPLVHTMPVLAARLSVKGYSPYITGVESLENVDLE</sequence>